<dbReference type="SMART" id="SM01025">
    <property type="entry name" value="BEN"/>
    <property type="match status" value="2"/>
</dbReference>
<protein>
    <recommendedName>
        <fullName evidence="4">BEN domain-containing protein</fullName>
    </recommendedName>
</protein>
<evidence type="ECO:0000256" key="1">
    <source>
        <dbReference type="ARBA" id="ARBA00004123"/>
    </source>
</evidence>
<evidence type="ECO:0000313" key="6">
    <source>
        <dbReference type="Proteomes" id="UP000823561"/>
    </source>
</evidence>
<feature type="domain" description="BEN" evidence="4">
    <location>
        <begin position="508"/>
        <end position="606"/>
    </location>
</feature>
<dbReference type="Proteomes" id="UP000823561">
    <property type="component" value="Chromosome 9"/>
</dbReference>
<feature type="region of interest" description="Disordered" evidence="3">
    <location>
        <begin position="172"/>
        <end position="194"/>
    </location>
</feature>
<keyword evidence="6" id="KW-1185">Reference proteome</keyword>
<sequence length="616" mass="68975">MSANSCVQIKVEEDYDQVMIEEHLSCEDDGDSALTGNTSAALLNIDGGQQRDTGRQPTTSLIQTPKRWSSDGQRSNGTSQNTRGQGSASVPLTSSMRMEQEGESSLEYDSQQLHEEESSISKDSFGTDQLRTLGEILAYCQVMYGAIQKLDEKFEQLQAKVTNIQPIQLTPEQFQKATSKTPSLSKNTDPPAVSVDTSLAPDLALSMPHLVRVCSPPPPPSVEVKRPPVLSPAPTQRLPSPPSLAPPGQNDSLVKTVGAANFSNHPTPLNKDVDQQIQSQSYTAYGASPKTGWLGSRKRNVSISQSALLKAEKMSKPGKAVRFLTRCVFSVEEMSCSNTLGDTTRGLKKLDPNKLGAIREWLARRYPEYDLKEKGKDWRKCMSVMNSTARYLRLMAKRRRLKMQREDETLKTLHISASHTEPIPEPEADPDPEEDQPTEKYVAQIEESVENYTPEMEFTVEEFTAEIDVELSDSEEEDNARVKHIQNEEENSLTSYSDTVYEHLGNPLRNVKVPQYAMFTALQRTRPELAARVLIKYMFPEEVLVVSNVHGNTESGIRALDYNKISALREHLQERFPWLLLEEDGQDWKVCVGAINSTIRKFRHDLKMGKGRKKGT</sequence>
<feature type="region of interest" description="Disordered" evidence="3">
    <location>
        <begin position="43"/>
        <end position="123"/>
    </location>
</feature>
<comment type="subcellular location">
    <subcellularLocation>
        <location evidence="1">Nucleus</location>
    </subcellularLocation>
</comment>
<organism evidence="5 6">
    <name type="scientific">Alosa alosa</name>
    <name type="common">allis shad</name>
    <dbReference type="NCBI Taxonomy" id="278164"/>
    <lineage>
        <taxon>Eukaryota</taxon>
        <taxon>Metazoa</taxon>
        <taxon>Chordata</taxon>
        <taxon>Craniata</taxon>
        <taxon>Vertebrata</taxon>
        <taxon>Euteleostomi</taxon>
        <taxon>Actinopterygii</taxon>
        <taxon>Neopterygii</taxon>
        <taxon>Teleostei</taxon>
        <taxon>Clupei</taxon>
        <taxon>Clupeiformes</taxon>
        <taxon>Clupeoidei</taxon>
        <taxon>Clupeidae</taxon>
        <taxon>Alosa</taxon>
    </lineage>
</organism>
<dbReference type="EMBL" id="JADWDJ010000009">
    <property type="protein sequence ID" value="KAG5275943.1"/>
    <property type="molecule type" value="Genomic_DNA"/>
</dbReference>
<feature type="compositionally biased region" description="Acidic residues" evidence="3">
    <location>
        <begin position="424"/>
        <end position="436"/>
    </location>
</feature>
<evidence type="ECO:0000259" key="4">
    <source>
        <dbReference type="PROSITE" id="PS51457"/>
    </source>
</evidence>
<feature type="region of interest" description="Disordered" evidence="3">
    <location>
        <begin position="217"/>
        <end position="253"/>
    </location>
</feature>
<dbReference type="Pfam" id="PF10523">
    <property type="entry name" value="BEN"/>
    <property type="match status" value="2"/>
</dbReference>
<feature type="compositionally biased region" description="Polar residues" evidence="3">
    <location>
        <begin position="55"/>
        <end position="97"/>
    </location>
</feature>
<feature type="domain" description="BEN" evidence="4">
    <location>
        <begin position="298"/>
        <end position="399"/>
    </location>
</feature>
<dbReference type="PANTHER" id="PTHR47305:SF1">
    <property type="entry name" value="BEN DOMAIN-CONTAINING PROTEIN"/>
    <property type="match status" value="1"/>
</dbReference>
<evidence type="ECO:0000313" key="5">
    <source>
        <dbReference type="EMBL" id="KAG5275943.1"/>
    </source>
</evidence>
<comment type="caution">
    <text evidence="5">The sequence shown here is derived from an EMBL/GenBank/DDBJ whole genome shotgun (WGS) entry which is preliminary data.</text>
</comment>
<dbReference type="InterPro" id="IPR018379">
    <property type="entry name" value="BEN_domain"/>
</dbReference>
<dbReference type="PANTHER" id="PTHR47305">
    <property type="entry name" value="BEN DOMAIN-CONTAINING PROTEIN 2"/>
    <property type="match status" value="1"/>
</dbReference>
<evidence type="ECO:0000256" key="2">
    <source>
        <dbReference type="ARBA" id="ARBA00023242"/>
    </source>
</evidence>
<dbReference type="AlphaFoldDB" id="A0AAV6GL66"/>
<feature type="region of interest" description="Disordered" evidence="3">
    <location>
        <begin position="411"/>
        <end position="438"/>
    </location>
</feature>
<gene>
    <name evidence="5" type="ORF">AALO_G00126220</name>
</gene>
<proteinExistence type="predicted"/>
<dbReference type="PROSITE" id="PS51457">
    <property type="entry name" value="BEN"/>
    <property type="match status" value="2"/>
</dbReference>
<reference evidence="5" key="1">
    <citation type="submission" date="2020-10" db="EMBL/GenBank/DDBJ databases">
        <title>Chromosome-scale genome assembly of the Allis shad, Alosa alosa.</title>
        <authorList>
            <person name="Margot Z."/>
            <person name="Christophe K."/>
            <person name="Cabau C."/>
            <person name="Louis A."/>
            <person name="Berthelot C."/>
            <person name="Parey E."/>
            <person name="Roest Crollius H."/>
            <person name="Montfort J."/>
            <person name="Robinson-Rechavi M."/>
            <person name="Bucao C."/>
            <person name="Bouchez O."/>
            <person name="Gislard M."/>
            <person name="Lluch J."/>
            <person name="Milhes M."/>
            <person name="Lampietro C."/>
            <person name="Lopez Roques C."/>
            <person name="Donnadieu C."/>
            <person name="Braasch I."/>
            <person name="Desvignes T."/>
            <person name="Postlethwait J."/>
            <person name="Bobe J."/>
            <person name="Guiguen Y."/>
        </authorList>
    </citation>
    <scope>NUCLEOTIDE SEQUENCE</scope>
    <source>
        <strain evidence="5">M-15738</strain>
        <tissue evidence="5">Blood</tissue>
    </source>
</reference>
<keyword evidence="2" id="KW-0539">Nucleus</keyword>
<accession>A0AAV6GL66</accession>
<evidence type="ECO:0000256" key="3">
    <source>
        <dbReference type="SAM" id="MobiDB-lite"/>
    </source>
</evidence>
<feature type="compositionally biased region" description="Polar residues" evidence="3">
    <location>
        <begin position="172"/>
        <end position="188"/>
    </location>
</feature>
<dbReference type="GO" id="GO:0003677">
    <property type="term" value="F:DNA binding"/>
    <property type="evidence" value="ECO:0007669"/>
    <property type="project" value="InterPro"/>
</dbReference>
<dbReference type="GO" id="GO:0005634">
    <property type="term" value="C:nucleus"/>
    <property type="evidence" value="ECO:0007669"/>
    <property type="project" value="UniProtKB-SubCell"/>
</dbReference>
<name>A0AAV6GL66_9TELE</name>